<dbReference type="EMBL" id="JAACXV010014054">
    <property type="protein sequence ID" value="KAF7270846.1"/>
    <property type="molecule type" value="Genomic_DNA"/>
</dbReference>
<dbReference type="InterPro" id="IPR050932">
    <property type="entry name" value="TM2D1-3-like"/>
</dbReference>
<dbReference type="AlphaFoldDB" id="A0A834I258"/>
<comment type="similarity">
    <text evidence="2">Belongs to the TM2 family.</text>
</comment>
<proteinExistence type="inferred from homology"/>
<dbReference type="Proteomes" id="UP000625711">
    <property type="component" value="Unassembled WGS sequence"/>
</dbReference>
<keyword evidence="7" id="KW-0325">Glycoprotein</keyword>
<keyword evidence="5" id="KW-1133">Transmembrane helix</keyword>
<comment type="caution">
    <text evidence="10">The sequence shown here is derived from an EMBL/GenBank/DDBJ whole genome shotgun (WGS) entry which is preliminary data.</text>
</comment>
<feature type="chain" id="PRO_5032984490" description="TM2 domain-containing protein" evidence="8">
    <location>
        <begin position="19"/>
        <end position="148"/>
    </location>
</feature>
<evidence type="ECO:0000313" key="10">
    <source>
        <dbReference type="EMBL" id="KAF7270846.1"/>
    </source>
</evidence>
<accession>A0A834I258</accession>
<evidence type="ECO:0000256" key="4">
    <source>
        <dbReference type="ARBA" id="ARBA00022729"/>
    </source>
</evidence>
<evidence type="ECO:0000256" key="6">
    <source>
        <dbReference type="ARBA" id="ARBA00023136"/>
    </source>
</evidence>
<dbReference type="OrthoDB" id="408511at2759"/>
<dbReference type="GO" id="GO:0016020">
    <property type="term" value="C:membrane"/>
    <property type="evidence" value="ECO:0007669"/>
    <property type="project" value="UniProtKB-SubCell"/>
</dbReference>
<keyword evidence="6" id="KW-0472">Membrane</keyword>
<evidence type="ECO:0000256" key="1">
    <source>
        <dbReference type="ARBA" id="ARBA00004141"/>
    </source>
</evidence>
<comment type="subcellular location">
    <subcellularLocation>
        <location evidence="1">Membrane</location>
        <topology evidence="1">Multi-pass membrane protein</topology>
    </subcellularLocation>
</comment>
<evidence type="ECO:0000256" key="7">
    <source>
        <dbReference type="ARBA" id="ARBA00023180"/>
    </source>
</evidence>
<evidence type="ECO:0000313" key="11">
    <source>
        <dbReference type="Proteomes" id="UP000625711"/>
    </source>
</evidence>
<reference evidence="10" key="1">
    <citation type="submission" date="2020-08" db="EMBL/GenBank/DDBJ databases">
        <title>Genome sequencing and assembly of the red palm weevil Rhynchophorus ferrugineus.</title>
        <authorList>
            <person name="Dias G.B."/>
            <person name="Bergman C.M."/>
            <person name="Manee M."/>
        </authorList>
    </citation>
    <scope>NUCLEOTIDE SEQUENCE</scope>
    <source>
        <strain evidence="10">AA-2017</strain>
        <tissue evidence="10">Whole larva</tissue>
    </source>
</reference>
<evidence type="ECO:0000256" key="5">
    <source>
        <dbReference type="ARBA" id="ARBA00022989"/>
    </source>
</evidence>
<dbReference type="PANTHER" id="PTHR21016">
    <property type="entry name" value="BETA-AMYLOID BINDING PROTEIN-RELATED"/>
    <property type="match status" value="1"/>
</dbReference>
<gene>
    <name evidence="10" type="ORF">GWI33_016208</name>
</gene>
<keyword evidence="4 8" id="KW-0732">Signal</keyword>
<dbReference type="InterPro" id="IPR007829">
    <property type="entry name" value="TM2"/>
</dbReference>
<evidence type="ECO:0000256" key="2">
    <source>
        <dbReference type="ARBA" id="ARBA00008284"/>
    </source>
</evidence>
<feature type="domain" description="TM2" evidence="9">
    <location>
        <begin position="96"/>
        <end position="129"/>
    </location>
</feature>
<dbReference type="Pfam" id="PF05154">
    <property type="entry name" value="TM2"/>
    <property type="match status" value="1"/>
</dbReference>
<name>A0A834I258_RHYFE</name>
<evidence type="ECO:0000256" key="3">
    <source>
        <dbReference type="ARBA" id="ARBA00022692"/>
    </source>
</evidence>
<keyword evidence="3" id="KW-0812">Transmembrane</keyword>
<keyword evidence="11" id="KW-1185">Reference proteome</keyword>
<organism evidence="10 11">
    <name type="scientific">Rhynchophorus ferrugineus</name>
    <name type="common">Red palm weevil</name>
    <name type="synonym">Curculio ferrugineus</name>
    <dbReference type="NCBI Taxonomy" id="354439"/>
    <lineage>
        <taxon>Eukaryota</taxon>
        <taxon>Metazoa</taxon>
        <taxon>Ecdysozoa</taxon>
        <taxon>Arthropoda</taxon>
        <taxon>Hexapoda</taxon>
        <taxon>Insecta</taxon>
        <taxon>Pterygota</taxon>
        <taxon>Neoptera</taxon>
        <taxon>Endopterygota</taxon>
        <taxon>Coleoptera</taxon>
        <taxon>Polyphaga</taxon>
        <taxon>Cucujiformia</taxon>
        <taxon>Curculionidae</taxon>
        <taxon>Dryophthorinae</taxon>
        <taxon>Rhynchophorus</taxon>
    </lineage>
</organism>
<sequence length="148" mass="16548">MSAVIFLILTLSAFKCESTSENPQKFNPLGPLVKCSYLSWEFIDCDNPVDHKGNKTAFEDLGYGCLKFGGVRYEDVARTKIICRALDKIECYGNRFLGMDRFCLGQTGTAVGKLLTLGGVGIWWILDIFLLVTNNLMPEDGSNWNTYV</sequence>
<protein>
    <recommendedName>
        <fullName evidence="9">TM2 domain-containing protein</fullName>
    </recommendedName>
</protein>
<dbReference type="PANTHER" id="PTHR21016:SF4">
    <property type="entry name" value="TM2 DOMAIN-CONTAINING PROTEIN 2"/>
    <property type="match status" value="1"/>
</dbReference>
<evidence type="ECO:0000259" key="9">
    <source>
        <dbReference type="Pfam" id="PF05154"/>
    </source>
</evidence>
<evidence type="ECO:0000256" key="8">
    <source>
        <dbReference type="SAM" id="SignalP"/>
    </source>
</evidence>
<feature type="signal peptide" evidence="8">
    <location>
        <begin position="1"/>
        <end position="18"/>
    </location>
</feature>